<proteinExistence type="predicted"/>
<organism evidence="2 3">
    <name type="scientific">Albidovulum marisflavi</name>
    <dbReference type="NCBI Taxonomy" id="2984159"/>
    <lineage>
        <taxon>Bacteria</taxon>
        <taxon>Pseudomonadati</taxon>
        <taxon>Pseudomonadota</taxon>
        <taxon>Alphaproteobacteria</taxon>
        <taxon>Rhodobacterales</taxon>
        <taxon>Paracoccaceae</taxon>
        <taxon>Albidovulum</taxon>
    </lineage>
</organism>
<feature type="transmembrane region" description="Helical" evidence="1">
    <location>
        <begin position="91"/>
        <end position="111"/>
    </location>
</feature>
<dbReference type="RefSeq" id="WP_263735673.1">
    <property type="nucleotide sequence ID" value="NZ_JAOWKY010000004.1"/>
</dbReference>
<keyword evidence="1" id="KW-1133">Transmembrane helix</keyword>
<feature type="transmembrane region" description="Helical" evidence="1">
    <location>
        <begin position="171"/>
        <end position="193"/>
    </location>
</feature>
<evidence type="ECO:0000256" key="1">
    <source>
        <dbReference type="SAM" id="Phobius"/>
    </source>
</evidence>
<keyword evidence="1" id="KW-0472">Membrane</keyword>
<gene>
    <name evidence="2" type="ORF">OEW28_15340</name>
</gene>
<feature type="transmembrane region" description="Helical" evidence="1">
    <location>
        <begin position="199"/>
        <end position="220"/>
    </location>
</feature>
<sequence>MEPSKTPTLVRGQALWAGLLYLVIIFAGVWSEAFVRMALVVPEDAAETAANILANEGLFRLGLAADTIMAVCDVGLAVLLYLLLRPVGATIALLALVFRLVQTAILGGNLINQVAALQVLTDTSPVLEPAAQALHSLQLHAAGYDLALVFFGMSCVMLGILLYRADWAPKVIGWLIFASGIVYLTGSFLRLLAPSLAESFAYAYALPLLAESALALLLVAKGLRRPSSPPTVAH</sequence>
<feature type="transmembrane region" description="Helical" evidence="1">
    <location>
        <begin position="12"/>
        <end position="30"/>
    </location>
</feature>
<dbReference type="EMBL" id="JAOWKY010000004">
    <property type="protein sequence ID" value="MCV2870004.1"/>
    <property type="molecule type" value="Genomic_DNA"/>
</dbReference>
<comment type="caution">
    <text evidence="2">The sequence shown here is derived from an EMBL/GenBank/DDBJ whole genome shotgun (WGS) entry which is preliminary data.</text>
</comment>
<reference evidence="2 3" key="1">
    <citation type="submission" date="2022-10" db="EMBL/GenBank/DDBJ databases">
        <title>Defluviimonas sp. nov., isolated from ocean surface water.</title>
        <authorList>
            <person name="He W."/>
            <person name="Wang L."/>
            <person name="Zhang D.-F."/>
        </authorList>
    </citation>
    <scope>NUCLEOTIDE SEQUENCE [LARGE SCALE GENOMIC DNA]</scope>
    <source>
        <strain evidence="2 3">WL0002</strain>
    </source>
</reference>
<accession>A0ABT2ZFY2</accession>
<evidence type="ECO:0000313" key="3">
    <source>
        <dbReference type="Proteomes" id="UP001652542"/>
    </source>
</evidence>
<dbReference type="Pfam" id="PF14329">
    <property type="entry name" value="DUF4386"/>
    <property type="match status" value="1"/>
</dbReference>
<dbReference type="Proteomes" id="UP001652542">
    <property type="component" value="Unassembled WGS sequence"/>
</dbReference>
<name>A0ABT2ZFY2_9RHOB</name>
<protein>
    <submittedName>
        <fullName evidence="2">DUF4386 domain-containing protein</fullName>
    </submittedName>
</protein>
<evidence type="ECO:0000313" key="2">
    <source>
        <dbReference type="EMBL" id="MCV2870004.1"/>
    </source>
</evidence>
<keyword evidence="1" id="KW-0812">Transmembrane</keyword>
<dbReference type="InterPro" id="IPR025495">
    <property type="entry name" value="DUF4386"/>
</dbReference>
<feature type="transmembrane region" description="Helical" evidence="1">
    <location>
        <begin position="146"/>
        <end position="164"/>
    </location>
</feature>
<feature type="transmembrane region" description="Helical" evidence="1">
    <location>
        <begin position="63"/>
        <end position="84"/>
    </location>
</feature>
<keyword evidence="3" id="KW-1185">Reference proteome</keyword>